<sequence length="273" mass="31303">MFKTFIIFICLTSILACRKENIGPLKTDKLDFVVTGHAYGNPLVFQWRLYAPLVPVLGNIAEFVKPDKFIFTGDVVATPNAENWKNVLQEFDSLGIDYWIAPGNHDIATDYFLEEVQSSYFLTERKKNNLFLILNTNFHGWTVDAQQVNRIETELNNLEGIQNVFVFTHHVWWSKLIYAHFTDMDTIVTNSDNLIFGPSNFWIDAFDLFENLELPVYFFAGDVGAYDFVPAYSEQHFDNFHFYTSGVGGGVADNILYVQVSDSGKVQIKKINF</sequence>
<evidence type="ECO:0000313" key="3">
    <source>
        <dbReference type="Proteomes" id="UP000249248"/>
    </source>
</evidence>
<dbReference type="PROSITE" id="PS51257">
    <property type="entry name" value="PROKAR_LIPOPROTEIN"/>
    <property type="match status" value="1"/>
</dbReference>
<dbReference type="InterPro" id="IPR004843">
    <property type="entry name" value="Calcineurin-like_PHP"/>
</dbReference>
<feature type="domain" description="Calcineurin-like phosphoesterase" evidence="1">
    <location>
        <begin position="53"/>
        <end position="178"/>
    </location>
</feature>
<comment type="caution">
    <text evidence="2">The sequence shown here is derived from an EMBL/GenBank/DDBJ whole genome shotgun (WGS) entry which is preliminary data.</text>
</comment>
<keyword evidence="3" id="KW-1185">Reference proteome</keyword>
<name>A0A2W1NBE9_9FLAO</name>
<protein>
    <recommendedName>
        <fullName evidence="1">Calcineurin-like phosphoesterase domain-containing protein</fullName>
    </recommendedName>
</protein>
<dbReference type="GO" id="GO:0016787">
    <property type="term" value="F:hydrolase activity"/>
    <property type="evidence" value="ECO:0007669"/>
    <property type="project" value="InterPro"/>
</dbReference>
<dbReference type="OrthoDB" id="9816081at2"/>
<dbReference type="SUPFAM" id="SSF56300">
    <property type="entry name" value="Metallo-dependent phosphatases"/>
    <property type="match status" value="1"/>
</dbReference>
<dbReference type="EMBL" id="QKSB01000007">
    <property type="protein sequence ID" value="PZE16635.1"/>
    <property type="molecule type" value="Genomic_DNA"/>
</dbReference>
<dbReference type="Pfam" id="PF00149">
    <property type="entry name" value="Metallophos"/>
    <property type="match status" value="1"/>
</dbReference>
<dbReference type="Gene3D" id="3.60.21.10">
    <property type="match status" value="1"/>
</dbReference>
<dbReference type="AlphaFoldDB" id="A0A2W1NBE9"/>
<reference evidence="2 3" key="1">
    <citation type="submission" date="2018-06" db="EMBL/GenBank/DDBJ databases">
        <title>The draft genome sequence of Crocinitomix sp. SM1701.</title>
        <authorList>
            <person name="Zhang X."/>
        </authorList>
    </citation>
    <scope>NUCLEOTIDE SEQUENCE [LARGE SCALE GENOMIC DNA]</scope>
    <source>
        <strain evidence="2 3">SM1701</strain>
    </source>
</reference>
<proteinExistence type="predicted"/>
<dbReference type="Proteomes" id="UP000249248">
    <property type="component" value="Unassembled WGS sequence"/>
</dbReference>
<accession>A0A2W1NBE9</accession>
<gene>
    <name evidence="2" type="ORF">DNU06_12330</name>
</gene>
<organism evidence="2 3">
    <name type="scientific">Putridiphycobacter roseus</name>
    <dbReference type="NCBI Taxonomy" id="2219161"/>
    <lineage>
        <taxon>Bacteria</taxon>
        <taxon>Pseudomonadati</taxon>
        <taxon>Bacteroidota</taxon>
        <taxon>Flavobacteriia</taxon>
        <taxon>Flavobacteriales</taxon>
        <taxon>Crocinitomicaceae</taxon>
        <taxon>Putridiphycobacter</taxon>
    </lineage>
</organism>
<evidence type="ECO:0000259" key="1">
    <source>
        <dbReference type="Pfam" id="PF00149"/>
    </source>
</evidence>
<dbReference type="RefSeq" id="WP_111063651.1">
    <property type="nucleotide sequence ID" value="NZ_JBHUCU010000017.1"/>
</dbReference>
<evidence type="ECO:0000313" key="2">
    <source>
        <dbReference type="EMBL" id="PZE16635.1"/>
    </source>
</evidence>
<dbReference type="InterPro" id="IPR029052">
    <property type="entry name" value="Metallo-depent_PP-like"/>
</dbReference>